<dbReference type="EMBL" id="CP098611">
    <property type="protein sequence ID" value="USR90953.1"/>
    <property type="molecule type" value="Genomic_DNA"/>
</dbReference>
<keyword evidence="3" id="KW-1185">Reference proteome</keyword>
<accession>A0ABY5AQ04</accession>
<dbReference type="InterPro" id="IPR056097">
    <property type="entry name" value="DUF7680"/>
</dbReference>
<name>A0ABY5AQ04_9CYAN</name>
<evidence type="ECO:0000313" key="3">
    <source>
        <dbReference type="Proteomes" id="UP001056708"/>
    </source>
</evidence>
<organism evidence="2 3">
    <name type="scientific">Phormidium yuhuli AB48</name>
    <dbReference type="NCBI Taxonomy" id="2940671"/>
    <lineage>
        <taxon>Bacteria</taxon>
        <taxon>Bacillati</taxon>
        <taxon>Cyanobacteriota</taxon>
        <taxon>Cyanophyceae</taxon>
        <taxon>Oscillatoriophycideae</taxon>
        <taxon>Oscillatoriales</taxon>
        <taxon>Oscillatoriaceae</taxon>
        <taxon>Phormidium</taxon>
        <taxon>Phormidium yuhuli</taxon>
    </lineage>
</organism>
<dbReference type="RefSeq" id="WP_252662977.1">
    <property type="nucleotide sequence ID" value="NZ_CP098611.1"/>
</dbReference>
<protein>
    <recommendedName>
        <fullName evidence="1">DUF7680 domain-containing protein</fullName>
    </recommendedName>
</protein>
<proteinExistence type="predicted"/>
<feature type="domain" description="DUF7680" evidence="1">
    <location>
        <begin position="4"/>
        <end position="142"/>
    </location>
</feature>
<evidence type="ECO:0000259" key="1">
    <source>
        <dbReference type="Pfam" id="PF24728"/>
    </source>
</evidence>
<gene>
    <name evidence="2" type="ORF">NEA10_19355</name>
</gene>
<reference evidence="2" key="1">
    <citation type="submission" date="2022-06" db="EMBL/GenBank/DDBJ databases">
        <title>Genome sequence of Phormidium yuhuli AB48 isolated from an industrial photobioreactor environment.</title>
        <authorList>
            <person name="Qiu Y."/>
            <person name="Noonan A.J.C."/>
            <person name="Dofher K."/>
            <person name="Koch M."/>
            <person name="Kieft B."/>
            <person name="Lin X."/>
            <person name="Ziels R.M."/>
            <person name="Hallam S.J."/>
        </authorList>
    </citation>
    <scope>NUCLEOTIDE SEQUENCE</scope>
    <source>
        <strain evidence="2">AB48</strain>
    </source>
</reference>
<evidence type="ECO:0000313" key="2">
    <source>
        <dbReference type="EMBL" id="USR90953.1"/>
    </source>
</evidence>
<dbReference type="Proteomes" id="UP001056708">
    <property type="component" value="Chromosome"/>
</dbReference>
<sequence length="142" mass="16235">MQEFQLRVVPTGHNNFAVELYQCAYKRAGEKRRPAARRIGRLKGQALVLSRMPIYTALKQNHYDPKTLSCKRKKPYILDESSGICLGLLFRALQRLRKLERIANIAAGVEAMTQEEAHYWFAKIESGQHPSALRALRVLLGE</sequence>
<dbReference type="Pfam" id="PF24728">
    <property type="entry name" value="DUF7680"/>
    <property type="match status" value="1"/>
</dbReference>